<feature type="transmembrane region" description="Helical" evidence="2">
    <location>
        <begin position="227"/>
        <end position="248"/>
    </location>
</feature>
<name>A0A286UIX6_9AGAM</name>
<sequence>MSTVSLDSTFGCIFVATILTTALWGAGTVQLYLYYDKYSRKDKWFLKLFVFTVWALDTTLQVITIHSGYKSFVTSFGDFISLLRFDRESAYGSIFTAIIDALVQGFYCVRIFRLSRKNYILTGVVAILVTAQAALLIAYFGLVYNFTVFTQLQDVIKVEHAINATQVAAELLLSGTLVLLLLRSRSGVRNTDSVIHKLVMYTVSTGLLTGLCAVVALITEFASPDTYAYVLLGLLIPVIYMNSMLASLNSRESLRAELDGRDGVQMSIRTPFQAAVVTDVSGSTSQYDTMTHPNVIDVNIGPLDRPGFKSLNTESSPSDTDLEAASRNSSKHLY</sequence>
<keyword evidence="2" id="KW-1133">Transmembrane helix</keyword>
<dbReference type="OrthoDB" id="2535105at2759"/>
<keyword evidence="5" id="KW-1185">Reference proteome</keyword>
<dbReference type="PANTHER" id="PTHR40465">
    <property type="entry name" value="CHROMOSOME 1, WHOLE GENOME SHOTGUN SEQUENCE"/>
    <property type="match status" value="1"/>
</dbReference>
<evidence type="ECO:0000313" key="5">
    <source>
        <dbReference type="Proteomes" id="UP000217199"/>
    </source>
</evidence>
<feature type="transmembrane region" description="Helical" evidence="2">
    <location>
        <begin position="13"/>
        <end position="33"/>
    </location>
</feature>
<dbReference type="Proteomes" id="UP000217199">
    <property type="component" value="Unassembled WGS sequence"/>
</dbReference>
<evidence type="ECO:0000256" key="2">
    <source>
        <dbReference type="SAM" id="Phobius"/>
    </source>
</evidence>
<keyword evidence="2" id="KW-0472">Membrane</keyword>
<feature type="region of interest" description="Disordered" evidence="1">
    <location>
        <begin position="307"/>
        <end position="334"/>
    </location>
</feature>
<accession>A0A286UIX6</accession>
<evidence type="ECO:0000313" key="4">
    <source>
        <dbReference type="EMBL" id="PAV19542.1"/>
    </source>
</evidence>
<feature type="transmembrane region" description="Helical" evidence="2">
    <location>
        <begin position="198"/>
        <end position="221"/>
    </location>
</feature>
<feature type="transmembrane region" description="Helical" evidence="2">
    <location>
        <begin position="119"/>
        <end position="142"/>
    </location>
</feature>
<dbReference type="PANTHER" id="PTHR40465:SF1">
    <property type="entry name" value="DUF6534 DOMAIN-CONTAINING PROTEIN"/>
    <property type="match status" value="1"/>
</dbReference>
<protein>
    <recommendedName>
        <fullName evidence="3">DUF6534 domain-containing protein</fullName>
    </recommendedName>
</protein>
<dbReference type="InterPro" id="IPR045339">
    <property type="entry name" value="DUF6534"/>
</dbReference>
<proteinExistence type="predicted"/>
<dbReference type="AlphaFoldDB" id="A0A286UIX6"/>
<feature type="domain" description="DUF6534" evidence="3">
    <location>
        <begin position="167"/>
        <end position="253"/>
    </location>
</feature>
<dbReference type="Pfam" id="PF20152">
    <property type="entry name" value="DUF6534"/>
    <property type="match status" value="1"/>
</dbReference>
<gene>
    <name evidence="4" type="ORF">PNOK_0447600</name>
</gene>
<feature type="compositionally biased region" description="Polar residues" evidence="1">
    <location>
        <begin position="310"/>
        <end position="319"/>
    </location>
</feature>
<feature type="transmembrane region" description="Helical" evidence="2">
    <location>
        <begin position="89"/>
        <end position="107"/>
    </location>
</feature>
<reference evidence="4 5" key="1">
    <citation type="journal article" date="2017" name="Mol. Ecol.">
        <title>Comparative and population genomic landscape of Phellinus noxius: A hypervariable fungus causing root rot in trees.</title>
        <authorList>
            <person name="Chung C.L."/>
            <person name="Lee T.J."/>
            <person name="Akiba M."/>
            <person name="Lee H.H."/>
            <person name="Kuo T.H."/>
            <person name="Liu D."/>
            <person name="Ke H.M."/>
            <person name="Yokoi T."/>
            <person name="Roa M.B."/>
            <person name="Lu M.J."/>
            <person name="Chang Y.Y."/>
            <person name="Ann P.J."/>
            <person name="Tsai J.N."/>
            <person name="Chen C.Y."/>
            <person name="Tzean S.S."/>
            <person name="Ota Y."/>
            <person name="Hattori T."/>
            <person name="Sahashi N."/>
            <person name="Liou R.F."/>
            <person name="Kikuchi T."/>
            <person name="Tsai I.J."/>
        </authorList>
    </citation>
    <scope>NUCLEOTIDE SEQUENCE [LARGE SCALE GENOMIC DNA]</scope>
    <source>
        <strain evidence="4 5">FFPRI411160</strain>
    </source>
</reference>
<dbReference type="STRING" id="2282107.A0A286UIX6"/>
<dbReference type="EMBL" id="NBII01000004">
    <property type="protein sequence ID" value="PAV19542.1"/>
    <property type="molecule type" value="Genomic_DNA"/>
</dbReference>
<feature type="transmembrane region" description="Helical" evidence="2">
    <location>
        <begin position="162"/>
        <end position="182"/>
    </location>
</feature>
<evidence type="ECO:0000259" key="3">
    <source>
        <dbReference type="Pfam" id="PF20152"/>
    </source>
</evidence>
<organism evidence="4 5">
    <name type="scientific">Pyrrhoderma noxium</name>
    <dbReference type="NCBI Taxonomy" id="2282107"/>
    <lineage>
        <taxon>Eukaryota</taxon>
        <taxon>Fungi</taxon>
        <taxon>Dikarya</taxon>
        <taxon>Basidiomycota</taxon>
        <taxon>Agaricomycotina</taxon>
        <taxon>Agaricomycetes</taxon>
        <taxon>Hymenochaetales</taxon>
        <taxon>Hymenochaetaceae</taxon>
        <taxon>Pyrrhoderma</taxon>
    </lineage>
</organism>
<feature type="transmembrane region" description="Helical" evidence="2">
    <location>
        <begin position="45"/>
        <end position="69"/>
    </location>
</feature>
<evidence type="ECO:0000256" key="1">
    <source>
        <dbReference type="SAM" id="MobiDB-lite"/>
    </source>
</evidence>
<dbReference type="InParanoid" id="A0A286UIX6"/>
<comment type="caution">
    <text evidence="4">The sequence shown here is derived from an EMBL/GenBank/DDBJ whole genome shotgun (WGS) entry which is preliminary data.</text>
</comment>
<keyword evidence="2" id="KW-0812">Transmembrane</keyword>